<reference evidence="8" key="1">
    <citation type="submission" date="2023-08" db="EMBL/GenBank/DDBJ databases">
        <title>Pelteobagrus vachellii genome.</title>
        <authorList>
            <person name="Liu H."/>
        </authorList>
    </citation>
    <scope>NUCLEOTIDE SEQUENCE</scope>
    <source>
        <strain evidence="8">PRFRI_2022a</strain>
        <tissue evidence="8">Muscle</tissue>
    </source>
</reference>
<feature type="chain" id="PRO_5041648309" description="LRRCT domain-containing protein" evidence="6">
    <location>
        <begin position="32"/>
        <end position="792"/>
    </location>
</feature>
<dbReference type="Gene3D" id="3.80.10.10">
    <property type="entry name" value="Ribonuclease Inhibitor"/>
    <property type="match status" value="2"/>
</dbReference>
<keyword evidence="2 6" id="KW-0732">Signal</keyword>
<dbReference type="PRINTS" id="PR01217">
    <property type="entry name" value="PRICHEXTENSN"/>
</dbReference>
<feature type="region of interest" description="Disordered" evidence="4">
    <location>
        <begin position="295"/>
        <end position="503"/>
    </location>
</feature>
<dbReference type="PANTHER" id="PTHR24366:SF158">
    <property type="entry name" value="PLATELET GLYCOPROTEIN IB ALPHA CHAIN-LIKE-RELATED"/>
    <property type="match status" value="1"/>
</dbReference>
<evidence type="ECO:0000256" key="4">
    <source>
        <dbReference type="SAM" id="MobiDB-lite"/>
    </source>
</evidence>
<dbReference type="PROSITE" id="PS51450">
    <property type="entry name" value="LRR"/>
    <property type="match status" value="2"/>
</dbReference>
<dbReference type="InterPro" id="IPR001611">
    <property type="entry name" value="Leu-rich_rpt"/>
</dbReference>
<accession>A0AA88RZ26</accession>
<dbReference type="EMBL" id="JAVHJS010000020">
    <property type="protein sequence ID" value="KAK2824789.1"/>
    <property type="molecule type" value="Genomic_DNA"/>
</dbReference>
<name>A0AA88RZ26_TACVA</name>
<keyword evidence="3" id="KW-0677">Repeat</keyword>
<dbReference type="PANTHER" id="PTHR24366">
    <property type="entry name" value="IG(IMMUNOGLOBULIN) AND LRR(LEUCINE RICH REPEAT) DOMAINS"/>
    <property type="match status" value="1"/>
</dbReference>
<evidence type="ECO:0000256" key="3">
    <source>
        <dbReference type="ARBA" id="ARBA00022737"/>
    </source>
</evidence>
<protein>
    <recommendedName>
        <fullName evidence="7">LRRCT domain-containing protein</fullName>
    </recommendedName>
</protein>
<dbReference type="InterPro" id="IPR032675">
    <property type="entry name" value="LRR_dom_sf"/>
</dbReference>
<dbReference type="AlphaFoldDB" id="A0AA88RZ26"/>
<dbReference type="SUPFAM" id="SSF52058">
    <property type="entry name" value="L domain-like"/>
    <property type="match status" value="1"/>
</dbReference>
<evidence type="ECO:0000256" key="5">
    <source>
        <dbReference type="SAM" id="Phobius"/>
    </source>
</evidence>
<feature type="compositionally biased region" description="Low complexity" evidence="4">
    <location>
        <begin position="312"/>
        <end position="503"/>
    </location>
</feature>
<feature type="signal peptide" evidence="6">
    <location>
        <begin position="1"/>
        <end position="31"/>
    </location>
</feature>
<feature type="transmembrane region" description="Helical" evidence="5">
    <location>
        <begin position="541"/>
        <end position="572"/>
    </location>
</feature>
<keyword evidence="5" id="KW-1133">Transmembrane helix</keyword>
<evidence type="ECO:0000256" key="1">
    <source>
        <dbReference type="ARBA" id="ARBA00022614"/>
    </source>
</evidence>
<keyword evidence="1" id="KW-0433">Leucine-rich repeat</keyword>
<dbReference type="Pfam" id="PF13855">
    <property type="entry name" value="LRR_8"/>
    <property type="match status" value="1"/>
</dbReference>
<evidence type="ECO:0000259" key="7">
    <source>
        <dbReference type="SMART" id="SM00082"/>
    </source>
</evidence>
<dbReference type="InterPro" id="IPR000483">
    <property type="entry name" value="Cys-rich_flank_reg_C"/>
</dbReference>
<dbReference type="InterPro" id="IPR003591">
    <property type="entry name" value="Leu-rich_rpt_typical-subtyp"/>
</dbReference>
<feature type="compositionally biased region" description="Polar residues" evidence="4">
    <location>
        <begin position="295"/>
        <end position="306"/>
    </location>
</feature>
<keyword evidence="9" id="KW-1185">Reference proteome</keyword>
<dbReference type="SMART" id="SM00369">
    <property type="entry name" value="LRR_TYP"/>
    <property type="match status" value="5"/>
</dbReference>
<dbReference type="Proteomes" id="UP001187315">
    <property type="component" value="Unassembled WGS sequence"/>
</dbReference>
<dbReference type="SMART" id="SM00082">
    <property type="entry name" value="LRRCT"/>
    <property type="match status" value="1"/>
</dbReference>
<feature type="domain" description="LRRCT" evidence="7">
    <location>
        <begin position="218"/>
        <end position="279"/>
    </location>
</feature>
<proteinExistence type="predicted"/>
<keyword evidence="5" id="KW-0472">Membrane</keyword>
<gene>
    <name evidence="8" type="ORF">Q7C36_018716</name>
</gene>
<evidence type="ECO:0000313" key="8">
    <source>
        <dbReference type="EMBL" id="KAK2824789.1"/>
    </source>
</evidence>
<evidence type="ECO:0000256" key="6">
    <source>
        <dbReference type="SAM" id="SignalP"/>
    </source>
</evidence>
<comment type="caution">
    <text evidence="8">The sequence shown here is derived from an EMBL/GenBank/DDBJ whole genome shotgun (WGS) entry which is preliminary data.</text>
</comment>
<keyword evidence="5" id="KW-0812">Transmembrane</keyword>
<organism evidence="8 9">
    <name type="scientific">Tachysurus vachellii</name>
    <name type="common">Darkbarbel catfish</name>
    <name type="synonym">Pelteobagrus vachellii</name>
    <dbReference type="NCBI Taxonomy" id="175792"/>
    <lineage>
        <taxon>Eukaryota</taxon>
        <taxon>Metazoa</taxon>
        <taxon>Chordata</taxon>
        <taxon>Craniata</taxon>
        <taxon>Vertebrata</taxon>
        <taxon>Euteleostomi</taxon>
        <taxon>Actinopterygii</taxon>
        <taxon>Neopterygii</taxon>
        <taxon>Teleostei</taxon>
        <taxon>Ostariophysi</taxon>
        <taxon>Siluriformes</taxon>
        <taxon>Bagridae</taxon>
        <taxon>Tachysurus</taxon>
    </lineage>
</organism>
<evidence type="ECO:0000256" key="2">
    <source>
        <dbReference type="ARBA" id="ARBA00022729"/>
    </source>
</evidence>
<dbReference type="PROSITE" id="PS51257">
    <property type="entry name" value="PROKAR_LIPOPROTEIN"/>
    <property type="match status" value="1"/>
</dbReference>
<evidence type="ECO:0000313" key="9">
    <source>
        <dbReference type="Proteomes" id="UP001187315"/>
    </source>
</evidence>
<sequence length="792" mass="87103">MNRLEPGRRSTAIRMLLFLFLLMSQHSMVTTISGCHSDLDKDHRPRVSCVSQGLTAVPDGIDNETQVLVLSQNMFVSLSWAAYTNFTHLHELDLSQNLISTIERSGPVLKNLQVLRLSNNMLTSLGRATFNSTPSLMEVYLDGNTISSIDNATFSDLPLLELINLSYNKLHILPTHLLEHISSSTLKEINLEENYIQQIPDNFFASKPEIPYIFLSNNSWVCTCQVGYLKQYLFNQSENIYIHTALSGVTSDAESVVCSAPLPLQGRAVIDLMEEEYCGSDNESHHSISTTAKLMSAPTTALTSIPPNARKTTTPSTAESSTTPTLTTTTNKPMPITTTEPTTPISTLPTSSQTTTPKSSTPTTTEKTAPTTTPKSSTPATTEKTAPTTTPKSSTPATTEKTAPTTTPKSSTPATTEKTAPTTTPKSSTPATTEKTAPTTTPKSSTPATTEKTAPTTTPKSSTPATTEKTAPTTTPKSSTSATTEKTAPTTTPKTAESSTASISITLTTNNPTTFKAVTMVTQPAGGVLSAHGQRSVMWCWWLFITVLLLCIFSAIFSCMLLLWLVIIYITLYQPIKKQVQTGQRVSLRVYKVTADESVDTNEAERVMFLPPDMIRETQPVFRSVLFVSKGAADGEAGETREGTRNEDEEKKIRTDTGTKIDLLPEATLHREQEMESNDREEVFRKTLYRVINREEEIDDWKEVEENCWGMTEKDKGSKEGGVERKRYSLILREERGSVVEGRKGEMEWLVGEWEMRRGQEIWGSLIRMKEGCGLSDSTHMDPSKPVAEISV</sequence>